<proteinExistence type="predicted"/>
<sequence length="168" mass="19112">MIHWWLALSDRLDLNFGHNEIDHGTSDDYYTPPFIFEALGLQYDIDVCSPPEGSPWIPADRFLSIIDDGLETPWEGRVWMNPPYSKPTPWIHKWLNHGNGIGLVPMSKAAWFNVLWEREDVAFISLINTLRFMTPNGESKGIFMPTVLIGIGAENIQAMRSSGLGRVR</sequence>
<dbReference type="GO" id="GO:0009007">
    <property type="term" value="F:site-specific DNA-methyltransferase (adenine-specific) activity"/>
    <property type="evidence" value="ECO:0007669"/>
    <property type="project" value="InterPro"/>
</dbReference>
<dbReference type="GO" id="GO:0003677">
    <property type="term" value="F:DNA binding"/>
    <property type="evidence" value="ECO:0007669"/>
    <property type="project" value="InterPro"/>
</dbReference>
<dbReference type="Pfam" id="PF05869">
    <property type="entry name" value="Dam"/>
    <property type="match status" value="1"/>
</dbReference>
<dbReference type="GO" id="GO:0032259">
    <property type="term" value="P:methylation"/>
    <property type="evidence" value="ECO:0007669"/>
    <property type="project" value="UniProtKB-KW"/>
</dbReference>
<reference evidence="1" key="1">
    <citation type="submission" date="2020-04" db="EMBL/GenBank/DDBJ databases">
        <authorList>
            <person name="Chiriac C."/>
            <person name="Salcher M."/>
            <person name="Ghai R."/>
            <person name="Kavagutti S V."/>
        </authorList>
    </citation>
    <scope>NUCLEOTIDE SEQUENCE</scope>
</reference>
<name>A0A6J5NUR0_9CAUD</name>
<protein>
    <submittedName>
        <fullName evidence="1">DNA N-6-adenine-methyltransferase</fullName>
    </submittedName>
</protein>
<accession>A0A6J5NUR0</accession>
<dbReference type="GO" id="GO:0009307">
    <property type="term" value="P:DNA restriction-modification system"/>
    <property type="evidence" value="ECO:0007669"/>
    <property type="project" value="InterPro"/>
</dbReference>
<keyword evidence="1" id="KW-0489">Methyltransferase</keyword>
<keyword evidence="1" id="KW-0808">Transferase</keyword>
<organism evidence="1">
    <name type="scientific">uncultured Caudovirales phage</name>
    <dbReference type="NCBI Taxonomy" id="2100421"/>
    <lineage>
        <taxon>Viruses</taxon>
        <taxon>Duplodnaviria</taxon>
        <taxon>Heunggongvirae</taxon>
        <taxon>Uroviricota</taxon>
        <taxon>Caudoviricetes</taxon>
        <taxon>Peduoviridae</taxon>
        <taxon>Maltschvirus</taxon>
        <taxon>Maltschvirus maltsch</taxon>
    </lineage>
</organism>
<gene>
    <name evidence="1" type="ORF">UFOVP801_10</name>
</gene>
<dbReference type="EMBL" id="LR796749">
    <property type="protein sequence ID" value="CAB4163209.1"/>
    <property type="molecule type" value="Genomic_DNA"/>
</dbReference>
<dbReference type="InterPro" id="IPR008593">
    <property type="entry name" value="Dam_MeTrfase"/>
</dbReference>
<evidence type="ECO:0000313" key="1">
    <source>
        <dbReference type="EMBL" id="CAB4163209.1"/>
    </source>
</evidence>